<organism evidence="3 4">
    <name type="scientific">Nocardioides currus</name>
    <dbReference type="NCBI Taxonomy" id="2133958"/>
    <lineage>
        <taxon>Bacteria</taxon>
        <taxon>Bacillati</taxon>
        <taxon>Actinomycetota</taxon>
        <taxon>Actinomycetes</taxon>
        <taxon>Propionibacteriales</taxon>
        <taxon>Nocardioidaceae</taxon>
        <taxon>Nocardioides</taxon>
    </lineage>
</organism>
<keyword evidence="4" id="KW-1185">Reference proteome</keyword>
<dbReference type="InterPro" id="IPR005693">
    <property type="entry name" value="Mce"/>
</dbReference>
<comment type="caution">
    <text evidence="3">The sequence shown here is derived from an EMBL/GenBank/DDBJ whole genome shotgun (WGS) entry which is preliminary data.</text>
</comment>
<dbReference type="Pfam" id="PF11887">
    <property type="entry name" value="Mce4_CUP1"/>
    <property type="match status" value="1"/>
</dbReference>
<dbReference type="InterPro" id="IPR003399">
    <property type="entry name" value="Mce/MlaD"/>
</dbReference>
<evidence type="ECO:0000259" key="1">
    <source>
        <dbReference type="Pfam" id="PF02470"/>
    </source>
</evidence>
<dbReference type="EMBL" id="PYXZ01000001">
    <property type="protein sequence ID" value="PUA82556.1"/>
    <property type="molecule type" value="Genomic_DNA"/>
</dbReference>
<evidence type="ECO:0000313" key="4">
    <source>
        <dbReference type="Proteomes" id="UP000244867"/>
    </source>
</evidence>
<dbReference type="PANTHER" id="PTHR33371:SF4">
    <property type="entry name" value="INTERMEMBRANE PHOSPHOLIPID TRANSPORT SYSTEM BINDING PROTEIN MLAD"/>
    <property type="match status" value="1"/>
</dbReference>
<feature type="domain" description="Mammalian cell entry C-terminal" evidence="2">
    <location>
        <begin position="114"/>
        <end position="286"/>
    </location>
</feature>
<evidence type="ECO:0000313" key="3">
    <source>
        <dbReference type="EMBL" id="PUA82556.1"/>
    </source>
</evidence>
<dbReference type="RefSeq" id="WP_108342743.1">
    <property type="nucleotide sequence ID" value="NZ_PYXZ01000001.1"/>
</dbReference>
<proteinExistence type="predicted"/>
<evidence type="ECO:0000259" key="2">
    <source>
        <dbReference type="Pfam" id="PF11887"/>
    </source>
</evidence>
<dbReference type="InterPro" id="IPR052336">
    <property type="entry name" value="MlaD_Phospholipid_Transporter"/>
</dbReference>
<dbReference type="PANTHER" id="PTHR33371">
    <property type="entry name" value="INTERMEMBRANE PHOSPHOLIPID TRANSPORT SYSTEM BINDING PROTEIN MLAD-RELATED"/>
    <property type="match status" value="1"/>
</dbReference>
<accession>A0A2R7Z2U3</accession>
<dbReference type="GO" id="GO:0005576">
    <property type="term" value="C:extracellular region"/>
    <property type="evidence" value="ECO:0007669"/>
    <property type="project" value="TreeGrafter"/>
</dbReference>
<dbReference type="OrthoDB" id="4516955at2"/>
<name>A0A2R7Z2U3_9ACTN</name>
<gene>
    <name evidence="3" type="ORF">C7S10_02115</name>
</gene>
<dbReference type="Pfam" id="PF02470">
    <property type="entry name" value="MlaD"/>
    <property type="match status" value="1"/>
</dbReference>
<dbReference type="Proteomes" id="UP000244867">
    <property type="component" value="Unassembled WGS sequence"/>
</dbReference>
<dbReference type="NCBIfam" id="TIGR00996">
    <property type="entry name" value="Mtu_fam_mce"/>
    <property type="match status" value="1"/>
</dbReference>
<reference evidence="3 4" key="1">
    <citation type="submission" date="2018-03" db="EMBL/GenBank/DDBJ databases">
        <authorList>
            <person name="Keele B.F."/>
        </authorList>
    </citation>
    <scope>NUCLEOTIDE SEQUENCE [LARGE SCALE GENOMIC DNA]</scope>
    <source>
        <strain evidence="3 4">IB-3</strain>
    </source>
</reference>
<dbReference type="InterPro" id="IPR024516">
    <property type="entry name" value="Mce_C"/>
</dbReference>
<sequence length="381" mass="40175">MDLVRKYAVPLVVLALVAAAVVTMVGGSDTKRLVAHFPRTVSLYEGSEVRVLGVPIGTVEQVTPSGTDVEVTMAYDADVKLPADAKAAIVAPSIVGDRYVQVTPVFTDGDKVMADNTELAVEQTAVPIELDQIFDSIDTLSVALGPDGANKNGALSDLLSVAADNFDGQGANLNSTIQNFARLTDTLANNKEELFGSAEKLGNFVETLAENDQTVRSFNQSLSDVSGLLKGEREELAASLKNLSGALTEVSTFVTDNREILGRNIKGLTRVSKVLVKQRDALDKILQVGPLALNNLAMTYNPQAGTLDTRANLDQLPGQIAADPALYLCGLTSQVKGADGICDTIKGILPRGAALEEGATLPSAPDQQFDPTLGGLVEVQR</sequence>
<dbReference type="AlphaFoldDB" id="A0A2R7Z2U3"/>
<protein>
    <submittedName>
        <fullName evidence="3">Virulence factor Mce</fullName>
    </submittedName>
</protein>
<feature type="domain" description="Mce/MlaD" evidence="1">
    <location>
        <begin position="30"/>
        <end position="104"/>
    </location>
</feature>